<protein>
    <submittedName>
        <fullName evidence="1">Uncharacterized protein</fullName>
    </submittedName>
</protein>
<dbReference type="Proteomes" id="UP000186817">
    <property type="component" value="Unassembled WGS sequence"/>
</dbReference>
<organism evidence="1 2">
    <name type="scientific">Symbiodinium microadriaticum</name>
    <name type="common">Dinoflagellate</name>
    <name type="synonym">Zooxanthella microadriatica</name>
    <dbReference type="NCBI Taxonomy" id="2951"/>
    <lineage>
        <taxon>Eukaryota</taxon>
        <taxon>Sar</taxon>
        <taxon>Alveolata</taxon>
        <taxon>Dinophyceae</taxon>
        <taxon>Suessiales</taxon>
        <taxon>Symbiodiniaceae</taxon>
        <taxon>Symbiodinium</taxon>
    </lineage>
</organism>
<keyword evidence="2" id="KW-1185">Reference proteome</keyword>
<proteinExistence type="predicted"/>
<evidence type="ECO:0000313" key="2">
    <source>
        <dbReference type="Proteomes" id="UP000186817"/>
    </source>
</evidence>
<comment type="caution">
    <text evidence="1">The sequence shown here is derived from an EMBL/GenBank/DDBJ whole genome shotgun (WGS) entry which is preliminary data.</text>
</comment>
<dbReference type="OrthoDB" id="432549at2759"/>
<name>A0A1Q9DXH3_SYMMI</name>
<accession>A0A1Q9DXH3</accession>
<dbReference type="AlphaFoldDB" id="A0A1Q9DXH3"/>
<dbReference type="EMBL" id="LSRX01000347">
    <property type="protein sequence ID" value="OLP99875.1"/>
    <property type="molecule type" value="Genomic_DNA"/>
</dbReference>
<sequence length="309" mass="34386">MARLPETELELAQLGVCGDEEGCRCNNCSRSLPVSKEKVLYELVRLCNGGCAEYTNRLEMYKAKPPSPKELRADLAKKMQPNVAPHVLWDHAASVNLLLQNLILEAGTSPHRQSLFLSLDLLQVLPLEKAVGLYPNPQEKRPPAPSSNAYTRLLTLDIVMAAQAEFFEPGEEVVLGAPSLQVGKAHPAKPLPDPKKKALWFRLLAAQRGIGASPSTQAVYDIYTSDLDRYLPTYFEYTQANGPTVRRPLFGNLTKEVKKIVDNLSDAELADILKVQKVEEQGEEPPKVEKFLSDALKWPVPETIMQEEM</sequence>
<reference evidence="1 2" key="1">
    <citation type="submission" date="2016-02" db="EMBL/GenBank/DDBJ databases">
        <title>Genome analysis of coral dinoflagellate symbionts highlights evolutionary adaptations to a symbiotic lifestyle.</title>
        <authorList>
            <person name="Aranda M."/>
            <person name="Li Y."/>
            <person name="Liew Y.J."/>
            <person name="Baumgarten S."/>
            <person name="Simakov O."/>
            <person name="Wilson M."/>
            <person name="Piel J."/>
            <person name="Ashoor H."/>
            <person name="Bougouffa S."/>
            <person name="Bajic V.B."/>
            <person name="Ryu T."/>
            <person name="Ravasi T."/>
            <person name="Bayer T."/>
            <person name="Micklem G."/>
            <person name="Kim H."/>
            <person name="Bhak J."/>
            <person name="Lajeunesse T.C."/>
            <person name="Voolstra C.R."/>
        </authorList>
    </citation>
    <scope>NUCLEOTIDE SEQUENCE [LARGE SCALE GENOMIC DNA]</scope>
    <source>
        <strain evidence="1 2">CCMP2467</strain>
    </source>
</reference>
<gene>
    <name evidence="1" type="ORF">AK812_SmicGene17523</name>
</gene>
<evidence type="ECO:0000313" key="1">
    <source>
        <dbReference type="EMBL" id="OLP99875.1"/>
    </source>
</evidence>